<gene>
    <name evidence="1" type="ORF">O3M35_003902</name>
</gene>
<evidence type="ECO:0000313" key="2">
    <source>
        <dbReference type="Proteomes" id="UP001461498"/>
    </source>
</evidence>
<keyword evidence="2" id="KW-1185">Reference proteome</keyword>
<evidence type="ECO:0000313" key="1">
    <source>
        <dbReference type="EMBL" id="KAK9498013.1"/>
    </source>
</evidence>
<accession>A0AAW1CGT2</accession>
<sequence length="114" mass="11813">MILTFLFAATTEDGNDNATVIDVDNITSNDTNNSTAPTEYNDATVALNADNNAVDAADKKDDNVIAIDGNADANDVNAADNGGNDDNIAEDARANVAANANNAPLDRPFLMAVL</sequence>
<dbReference type="Proteomes" id="UP001461498">
    <property type="component" value="Unassembled WGS sequence"/>
</dbReference>
<proteinExistence type="predicted"/>
<reference evidence="1 2" key="1">
    <citation type="submission" date="2022-12" db="EMBL/GenBank/DDBJ databases">
        <title>Chromosome-level genome assembly of true bugs.</title>
        <authorList>
            <person name="Ma L."/>
            <person name="Li H."/>
        </authorList>
    </citation>
    <scope>NUCLEOTIDE SEQUENCE [LARGE SCALE GENOMIC DNA]</scope>
    <source>
        <strain evidence="1">Lab_2022b</strain>
    </source>
</reference>
<dbReference type="EMBL" id="JAPXFL010000013">
    <property type="protein sequence ID" value="KAK9498013.1"/>
    <property type="molecule type" value="Genomic_DNA"/>
</dbReference>
<organism evidence="1 2">
    <name type="scientific">Rhynocoris fuscipes</name>
    <dbReference type="NCBI Taxonomy" id="488301"/>
    <lineage>
        <taxon>Eukaryota</taxon>
        <taxon>Metazoa</taxon>
        <taxon>Ecdysozoa</taxon>
        <taxon>Arthropoda</taxon>
        <taxon>Hexapoda</taxon>
        <taxon>Insecta</taxon>
        <taxon>Pterygota</taxon>
        <taxon>Neoptera</taxon>
        <taxon>Paraneoptera</taxon>
        <taxon>Hemiptera</taxon>
        <taxon>Heteroptera</taxon>
        <taxon>Panheteroptera</taxon>
        <taxon>Cimicomorpha</taxon>
        <taxon>Reduviidae</taxon>
        <taxon>Harpactorinae</taxon>
        <taxon>Harpactorini</taxon>
        <taxon>Rhynocoris</taxon>
    </lineage>
</organism>
<comment type="caution">
    <text evidence="1">The sequence shown here is derived from an EMBL/GenBank/DDBJ whole genome shotgun (WGS) entry which is preliminary data.</text>
</comment>
<dbReference type="AlphaFoldDB" id="A0AAW1CGT2"/>
<name>A0AAW1CGT2_9HEMI</name>
<evidence type="ECO:0008006" key="3">
    <source>
        <dbReference type="Google" id="ProtNLM"/>
    </source>
</evidence>
<protein>
    <recommendedName>
        <fullName evidence="3">Circumsporozoite protein</fullName>
    </recommendedName>
</protein>